<feature type="region of interest" description="Disordered" evidence="1">
    <location>
        <begin position="81"/>
        <end position="100"/>
    </location>
</feature>
<protein>
    <recommendedName>
        <fullName evidence="2">DUF630 domain-containing protein</fullName>
    </recommendedName>
</protein>
<sequence>MGCTASKLDNEDTVRRCKERRRLMKDAVYARHHLAAAHADYCRSLRLTGAALVSFSAFEPLDISHQTPAVFLHHHPTPLQPIPSLHVSPSPPRPPPSTLHLRHPLSLPPSTAPTSHTFSPFFPLLLHRRAPTAPAPSVGAEAPSHTVGIEPCFFPAKPEIEFQ</sequence>
<accession>A0A314UHA6</accession>
<keyword evidence="4" id="KW-1185">Reference proteome</keyword>
<name>A0A314UHA6_PRUYE</name>
<evidence type="ECO:0000313" key="3">
    <source>
        <dbReference type="EMBL" id="PQM35774.1"/>
    </source>
</evidence>
<feature type="domain" description="DUF630" evidence="2">
    <location>
        <begin position="1"/>
        <end position="57"/>
    </location>
</feature>
<organism evidence="3 4">
    <name type="scientific">Prunus yedoensis var. nudiflora</name>
    <dbReference type="NCBI Taxonomy" id="2094558"/>
    <lineage>
        <taxon>Eukaryota</taxon>
        <taxon>Viridiplantae</taxon>
        <taxon>Streptophyta</taxon>
        <taxon>Embryophyta</taxon>
        <taxon>Tracheophyta</taxon>
        <taxon>Spermatophyta</taxon>
        <taxon>Magnoliopsida</taxon>
        <taxon>eudicotyledons</taxon>
        <taxon>Gunneridae</taxon>
        <taxon>Pentapetalae</taxon>
        <taxon>rosids</taxon>
        <taxon>fabids</taxon>
        <taxon>Rosales</taxon>
        <taxon>Rosaceae</taxon>
        <taxon>Amygdaloideae</taxon>
        <taxon>Amygdaleae</taxon>
        <taxon>Prunus</taxon>
    </lineage>
</organism>
<evidence type="ECO:0000313" key="4">
    <source>
        <dbReference type="Proteomes" id="UP000250321"/>
    </source>
</evidence>
<reference evidence="3 4" key="1">
    <citation type="submission" date="2018-02" db="EMBL/GenBank/DDBJ databases">
        <title>Draft genome of wild Prunus yedoensis var. nudiflora.</title>
        <authorList>
            <person name="Baek S."/>
            <person name="Kim J.-H."/>
            <person name="Choi K."/>
            <person name="Kim G.-B."/>
            <person name="Cho A."/>
            <person name="Jang H."/>
            <person name="Shin C.-H."/>
            <person name="Yu H.-J."/>
            <person name="Mun J.-H."/>
        </authorList>
    </citation>
    <scope>NUCLEOTIDE SEQUENCE [LARGE SCALE GENOMIC DNA]</scope>
    <source>
        <strain evidence="4">cv. Jeju island</strain>
        <tissue evidence="3">Leaf</tissue>
    </source>
</reference>
<proteinExistence type="predicted"/>
<dbReference type="STRING" id="2094558.A0A314UHA6"/>
<dbReference type="Pfam" id="PF04783">
    <property type="entry name" value="DUF630"/>
    <property type="match status" value="1"/>
</dbReference>
<comment type="caution">
    <text evidence="3">The sequence shown here is derived from an EMBL/GenBank/DDBJ whole genome shotgun (WGS) entry which is preliminary data.</text>
</comment>
<evidence type="ECO:0000259" key="2">
    <source>
        <dbReference type="Pfam" id="PF04783"/>
    </source>
</evidence>
<dbReference type="PANTHER" id="PTHR21450">
    <property type="entry name" value="PROTEIN ALTERED PHOSPHATE STARVATION RESPONSE 1"/>
    <property type="match status" value="1"/>
</dbReference>
<dbReference type="EMBL" id="PJQY01003630">
    <property type="protein sequence ID" value="PQM35774.1"/>
    <property type="molecule type" value="Genomic_DNA"/>
</dbReference>
<dbReference type="PANTHER" id="PTHR21450:SF9">
    <property type="entry name" value="BZIP DOMAIN CLASS TRANSCRIPTION FACTOR (DUF630 AND DUF632)-RELATED"/>
    <property type="match status" value="1"/>
</dbReference>
<dbReference type="InterPro" id="IPR006868">
    <property type="entry name" value="DUF630"/>
</dbReference>
<gene>
    <name evidence="3" type="ORF">Pyn_37746</name>
</gene>
<evidence type="ECO:0000256" key="1">
    <source>
        <dbReference type="SAM" id="MobiDB-lite"/>
    </source>
</evidence>
<dbReference type="Proteomes" id="UP000250321">
    <property type="component" value="Unassembled WGS sequence"/>
</dbReference>
<dbReference type="AlphaFoldDB" id="A0A314UHA6"/>
<dbReference type="OrthoDB" id="1919226at2759"/>